<gene>
    <name evidence="10" type="primary">106057096</name>
</gene>
<dbReference type="AlphaFoldDB" id="A0A2C9LZV0"/>
<keyword evidence="4" id="KW-0325">Glycoprotein</keyword>
<dbReference type="InterPro" id="IPR002126">
    <property type="entry name" value="Cadherin-like_dom"/>
</dbReference>
<dbReference type="InterPro" id="IPR050174">
    <property type="entry name" value="Protocadherin/Cadherin-CA"/>
</dbReference>
<comment type="subcellular location">
    <subcellularLocation>
        <location evidence="1">Membrane</location>
        <topology evidence="1">Single-pass membrane protein</topology>
    </subcellularLocation>
</comment>
<dbReference type="Pfam" id="PF00028">
    <property type="entry name" value="Cadherin"/>
    <property type="match status" value="1"/>
</dbReference>
<evidence type="ECO:0000259" key="9">
    <source>
        <dbReference type="PROSITE" id="PS50268"/>
    </source>
</evidence>
<evidence type="ECO:0000256" key="5">
    <source>
        <dbReference type="PROSITE-ProRule" id="PRU00043"/>
    </source>
</evidence>
<dbReference type="GO" id="GO:0005509">
    <property type="term" value="F:calcium ion binding"/>
    <property type="evidence" value="ECO:0007669"/>
    <property type="project" value="UniProtKB-UniRule"/>
</dbReference>
<dbReference type="VEuPathDB" id="VectorBase:BGLB036769"/>
<feature type="signal peptide" evidence="8">
    <location>
        <begin position="1"/>
        <end position="22"/>
    </location>
</feature>
<dbReference type="Proteomes" id="UP000076420">
    <property type="component" value="Unassembled WGS sequence"/>
</dbReference>
<feature type="region of interest" description="Disordered" evidence="6">
    <location>
        <begin position="559"/>
        <end position="582"/>
    </location>
</feature>
<keyword evidence="7" id="KW-0472">Membrane</keyword>
<name>A0A2C9LZV0_BIOGL</name>
<dbReference type="InterPro" id="IPR015919">
    <property type="entry name" value="Cadherin-like_sf"/>
</dbReference>
<reference evidence="10" key="1">
    <citation type="submission" date="2020-05" db="UniProtKB">
        <authorList>
            <consortium name="EnsemblMetazoa"/>
        </authorList>
    </citation>
    <scope>IDENTIFICATION</scope>
    <source>
        <strain evidence="10">BB02</strain>
    </source>
</reference>
<dbReference type="OrthoDB" id="6102010at2759"/>
<evidence type="ECO:0000313" key="10">
    <source>
        <dbReference type="EnsemblMetazoa" id="BGLB036769-PA"/>
    </source>
</evidence>
<feature type="chain" id="PRO_5012699986" description="Cadherin domain-containing protein" evidence="8">
    <location>
        <begin position="23"/>
        <end position="709"/>
    </location>
</feature>
<dbReference type="VEuPathDB" id="VectorBase:BGLAX_035421"/>
<dbReference type="Gene3D" id="2.60.40.60">
    <property type="entry name" value="Cadherins"/>
    <property type="match status" value="4"/>
</dbReference>
<keyword evidence="8" id="KW-0732">Signal</keyword>
<dbReference type="GO" id="GO:0007156">
    <property type="term" value="P:homophilic cell adhesion via plasma membrane adhesion molecules"/>
    <property type="evidence" value="ECO:0007669"/>
    <property type="project" value="InterPro"/>
</dbReference>
<dbReference type="PROSITE" id="PS50268">
    <property type="entry name" value="CADHERIN_2"/>
    <property type="match status" value="3"/>
</dbReference>
<evidence type="ECO:0000256" key="8">
    <source>
        <dbReference type="SAM" id="SignalP"/>
    </source>
</evidence>
<dbReference type="GO" id="GO:0005886">
    <property type="term" value="C:plasma membrane"/>
    <property type="evidence" value="ECO:0007669"/>
    <property type="project" value="TreeGrafter"/>
</dbReference>
<accession>A0A2C9LZV0</accession>
<keyword evidence="2 7" id="KW-0812">Transmembrane</keyword>
<feature type="compositionally biased region" description="Low complexity" evidence="6">
    <location>
        <begin position="559"/>
        <end position="571"/>
    </location>
</feature>
<evidence type="ECO:0000256" key="4">
    <source>
        <dbReference type="ARBA" id="ARBA00023180"/>
    </source>
</evidence>
<evidence type="ECO:0000256" key="2">
    <source>
        <dbReference type="ARBA" id="ARBA00022692"/>
    </source>
</evidence>
<feature type="domain" description="Cadherin" evidence="9">
    <location>
        <begin position="466"/>
        <end position="577"/>
    </location>
</feature>
<sequence>MNLIYSDLVIILLFSFTRSIHSVVDIRDFTKTFEIPEKTLTQTQITRVDCSSTDNTCKCNVAKTDPLGAPFDVWKSGGSFYYVFFVGVNNGKPLSYVSVPSYRLTIECQNAAGTESDFADLEVDVKPNAIPVITNPSYPHDVIKLSSMSSQWPPGSGIYTVTGTDADNDVLSCSMTSSPAVNYFKIVSSGTTDCVIQTTVDLRAVTEANVKLTVSMSDGRSTVNNFDIDVITDLNTRPDIINLPSIITVPENAAGDTVIAQLFIQDPDPYVPQMIPTCTVVPNSEQFKFKFDSANRIKLVTSINGVGPLDYETTTQYEITCVVNDGFLESQNEVLTLKVSNVNEPPVFDEIAYYCDLDESSAGGSSCALNAVITDPEGDDIISVGFLNGNNSNRFRYDKSTSSITFNVDYDVDQNAMPEGVVLQLEARDKYGASKTVPVYIKVHDVNDNTCDFGPKSTNTFLADQGTSLGSMGNIMATDADRTSPNNHVTYEVIQALPADSTNYIAAFSDGSLSYIGLIPEQNHGKSYSLIVRCKDGGSPQRTAVGTVVLTYQTTTSASTTSTTTTTTTTTTPPPTTQPPDDNIFDHPAFVAVFSLLMAILGLALLSALYFLLRYCGVCGNRGAAPAEASGQLLRDNFCCPKKKKVEPVEDYFTYEVRTNNDYRDSYWKKGDNYETGHGYNPLGETYSKPLEGFQHLALPPPPHRGADF</sequence>
<dbReference type="EnsemblMetazoa" id="BGLB036769-RA">
    <property type="protein sequence ID" value="BGLB036769-PA"/>
    <property type="gene ID" value="BGLB036769"/>
</dbReference>
<dbReference type="PANTHER" id="PTHR24028:SF262">
    <property type="entry name" value="CADHERIN-RELATED FAMILY MEMBER 3"/>
    <property type="match status" value="1"/>
</dbReference>
<evidence type="ECO:0000256" key="7">
    <source>
        <dbReference type="SAM" id="Phobius"/>
    </source>
</evidence>
<dbReference type="PANTHER" id="PTHR24028">
    <property type="entry name" value="CADHERIN-87A"/>
    <property type="match status" value="1"/>
</dbReference>
<evidence type="ECO:0000256" key="6">
    <source>
        <dbReference type="SAM" id="MobiDB-lite"/>
    </source>
</evidence>
<evidence type="ECO:0000256" key="3">
    <source>
        <dbReference type="ARBA" id="ARBA00022989"/>
    </source>
</evidence>
<feature type="transmembrane region" description="Helical" evidence="7">
    <location>
        <begin position="589"/>
        <end position="613"/>
    </location>
</feature>
<proteinExistence type="predicted"/>
<organism evidence="10 11">
    <name type="scientific">Biomphalaria glabrata</name>
    <name type="common">Bloodfluke planorb</name>
    <name type="synonym">Freshwater snail</name>
    <dbReference type="NCBI Taxonomy" id="6526"/>
    <lineage>
        <taxon>Eukaryota</taxon>
        <taxon>Metazoa</taxon>
        <taxon>Spiralia</taxon>
        <taxon>Lophotrochozoa</taxon>
        <taxon>Mollusca</taxon>
        <taxon>Gastropoda</taxon>
        <taxon>Heterobranchia</taxon>
        <taxon>Euthyneura</taxon>
        <taxon>Panpulmonata</taxon>
        <taxon>Hygrophila</taxon>
        <taxon>Lymnaeoidea</taxon>
        <taxon>Planorbidae</taxon>
        <taxon>Biomphalaria</taxon>
    </lineage>
</organism>
<dbReference type="CDD" id="cd11304">
    <property type="entry name" value="Cadherin_repeat"/>
    <property type="match status" value="4"/>
</dbReference>
<keyword evidence="3 7" id="KW-1133">Transmembrane helix</keyword>
<dbReference type="SUPFAM" id="SSF49313">
    <property type="entry name" value="Cadherin-like"/>
    <property type="match status" value="3"/>
</dbReference>
<evidence type="ECO:0000313" key="11">
    <source>
        <dbReference type="Proteomes" id="UP000076420"/>
    </source>
</evidence>
<keyword evidence="5" id="KW-0106">Calcium</keyword>
<feature type="domain" description="Cadherin" evidence="9">
    <location>
        <begin position="349"/>
        <end position="457"/>
    </location>
</feature>
<protein>
    <recommendedName>
        <fullName evidence="9">Cadherin domain-containing protein</fullName>
    </recommendedName>
</protein>
<dbReference type="KEGG" id="bgt:106057096"/>
<feature type="domain" description="Cadherin" evidence="9">
    <location>
        <begin position="241"/>
        <end position="348"/>
    </location>
</feature>
<evidence type="ECO:0000256" key="1">
    <source>
        <dbReference type="ARBA" id="ARBA00004167"/>
    </source>
</evidence>